<evidence type="ECO:0000313" key="2">
    <source>
        <dbReference type="Proteomes" id="UP000307790"/>
    </source>
</evidence>
<dbReference type="InterPro" id="IPR008228">
    <property type="entry name" value="UCP006173"/>
</dbReference>
<comment type="caution">
    <text evidence="1">The sequence shown here is derived from an EMBL/GenBank/DDBJ whole genome shotgun (WGS) entry which is preliminary data.</text>
</comment>
<accession>A0A5R9ISM2</accession>
<name>A0A5R9ISM2_9GAMM</name>
<organism evidence="1 2">
    <name type="scientific">Thalassotalea litorea</name>
    <dbReference type="NCBI Taxonomy" id="2020715"/>
    <lineage>
        <taxon>Bacteria</taxon>
        <taxon>Pseudomonadati</taxon>
        <taxon>Pseudomonadota</taxon>
        <taxon>Gammaproteobacteria</taxon>
        <taxon>Alteromonadales</taxon>
        <taxon>Colwelliaceae</taxon>
        <taxon>Thalassotalea</taxon>
    </lineage>
</organism>
<keyword evidence="2" id="KW-1185">Reference proteome</keyword>
<dbReference type="AlphaFoldDB" id="A0A5R9ISM2"/>
<evidence type="ECO:0000313" key="1">
    <source>
        <dbReference type="EMBL" id="TLU67639.1"/>
    </source>
</evidence>
<dbReference type="Proteomes" id="UP000307790">
    <property type="component" value="Unassembled WGS sequence"/>
</dbReference>
<dbReference type="PANTHER" id="PTHR37421:SF1">
    <property type="entry name" value="UPF0260 PROTEIN YCGN"/>
    <property type="match status" value="1"/>
</dbReference>
<proteinExistence type="predicted"/>
<sequence length="183" mass="21052">MLNKTLAPEFWKQKSLAEMNRIEWEAICDGCGKCCLHKIIEDDSDDDLDLEQGEAHEPVELLNPTDYIRDGEELLYTNVVCHLLNDKTCSCSKYSERTRLVPDCVQLTQDNLEDIFFMPTSCSYRRLHEGRGLPSWHPLLNKGKKSAMHKAGMSVRGKVLKDNVVDIHDYEDHLVTWPLDDTD</sequence>
<gene>
    <name evidence="1" type="ORF">FE810_01450</name>
</gene>
<dbReference type="NCBIfam" id="NF003505">
    <property type="entry name" value="PRK05170.2-3"/>
    <property type="match status" value="1"/>
</dbReference>
<dbReference type="EMBL" id="VCBC01000002">
    <property type="protein sequence ID" value="TLU67639.1"/>
    <property type="molecule type" value="Genomic_DNA"/>
</dbReference>
<reference evidence="1 2" key="1">
    <citation type="submission" date="2019-05" db="EMBL/GenBank/DDBJ databases">
        <title>Genome sequences of Thalassotalea litorea 1K03283.</title>
        <authorList>
            <person name="Zhang D."/>
        </authorList>
    </citation>
    <scope>NUCLEOTIDE SEQUENCE [LARGE SCALE GENOMIC DNA]</scope>
    <source>
        <strain evidence="1 2">MCCC 1K03283</strain>
    </source>
</reference>
<protein>
    <submittedName>
        <fullName evidence="1">YcgN family cysteine cluster protein</fullName>
    </submittedName>
</protein>
<dbReference type="PIRSF" id="PIRSF006173">
    <property type="entry name" value="UCP006173"/>
    <property type="match status" value="1"/>
</dbReference>
<dbReference type="PANTHER" id="PTHR37421">
    <property type="entry name" value="UPF0260 PROTEIN YCGN"/>
    <property type="match status" value="1"/>
</dbReference>
<dbReference type="OrthoDB" id="9786855at2"/>
<dbReference type="Pfam" id="PF03692">
    <property type="entry name" value="CxxCxxCC"/>
    <property type="match status" value="1"/>
</dbReference>
<dbReference type="InterPro" id="IPR005358">
    <property type="entry name" value="Puta_zinc/iron-chelating_dom"/>
</dbReference>